<dbReference type="PANTHER" id="PTHR34699">
    <property type="match status" value="1"/>
</dbReference>
<comment type="cofactor">
    <cofactor evidence="2">
        <name>Mg(2+)</name>
        <dbReference type="ChEBI" id="CHEBI:18420"/>
    </cofactor>
</comment>
<comment type="caution">
    <text evidence="13">The sequence shown here is derived from an EMBL/GenBank/DDBJ whole genome shotgun (WGS) entry which is preliminary data.</text>
</comment>
<dbReference type="EMBL" id="JAVFKD010000001">
    <property type="protein sequence ID" value="KAK5998913.1"/>
    <property type="molecule type" value="Genomic_DNA"/>
</dbReference>
<dbReference type="Proteomes" id="UP001338125">
    <property type="component" value="Unassembled WGS sequence"/>
</dbReference>
<dbReference type="InterPro" id="IPR050299">
    <property type="entry name" value="YjjX_NTPase"/>
</dbReference>
<dbReference type="Pfam" id="PF01931">
    <property type="entry name" value="NTPase_I-T"/>
    <property type="match status" value="2"/>
</dbReference>
<gene>
    <name evidence="13" type="ORF">PT974_01297</name>
</gene>
<dbReference type="SUPFAM" id="SSF52972">
    <property type="entry name" value="ITPase-like"/>
    <property type="match status" value="1"/>
</dbReference>
<evidence type="ECO:0000256" key="1">
    <source>
        <dbReference type="ARBA" id="ARBA00001936"/>
    </source>
</evidence>
<evidence type="ECO:0000256" key="6">
    <source>
        <dbReference type="ARBA" id="ARBA00022842"/>
    </source>
</evidence>
<keyword evidence="14" id="KW-1185">Reference proteome</keyword>
<feature type="domain" description="Non-canonical purine NTP phosphatase/PRRC1" evidence="12">
    <location>
        <begin position="125"/>
        <end position="186"/>
    </location>
</feature>
<evidence type="ECO:0000259" key="12">
    <source>
        <dbReference type="Pfam" id="PF01931"/>
    </source>
</evidence>
<dbReference type="InterPro" id="IPR026533">
    <property type="entry name" value="NTPase/PRRC1"/>
</dbReference>
<evidence type="ECO:0000256" key="4">
    <source>
        <dbReference type="ARBA" id="ARBA00022741"/>
    </source>
</evidence>
<dbReference type="EC" id="3.6.1.73" evidence="9"/>
<evidence type="ECO:0000256" key="8">
    <source>
        <dbReference type="ARBA" id="ARBA00023211"/>
    </source>
</evidence>
<feature type="domain" description="Non-canonical purine NTP phosphatase/PRRC1" evidence="12">
    <location>
        <begin position="40"/>
        <end position="113"/>
    </location>
</feature>
<sequence>MDQNLEERLNHRLDDRPDLKLLAFHSSVLPAPSKVVIISSKNPVKIRAAQHGFTRMFPIHTFDFRNVSVPSGVSEQPMSDDETLDGAVNRAHNARELEPNADYWIGLEGAAASTAARSSRLPGLLFWPEEVAELVRAGMQLGEADDLVFERKNSRQFNGSIGLLTGNVMDRASSYAEAVLLALIPFNNPKLTFPE</sequence>
<evidence type="ECO:0000256" key="5">
    <source>
        <dbReference type="ARBA" id="ARBA00022801"/>
    </source>
</evidence>
<evidence type="ECO:0000313" key="14">
    <source>
        <dbReference type="Proteomes" id="UP001338125"/>
    </source>
</evidence>
<evidence type="ECO:0000256" key="2">
    <source>
        <dbReference type="ARBA" id="ARBA00001946"/>
    </source>
</evidence>
<proteinExistence type="predicted"/>
<organism evidence="13 14">
    <name type="scientific">Cladobotryum mycophilum</name>
    <dbReference type="NCBI Taxonomy" id="491253"/>
    <lineage>
        <taxon>Eukaryota</taxon>
        <taxon>Fungi</taxon>
        <taxon>Dikarya</taxon>
        <taxon>Ascomycota</taxon>
        <taxon>Pezizomycotina</taxon>
        <taxon>Sordariomycetes</taxon>
        <taxon>Hypocreomycetidae</taxon>
        <taxon>Hypocreales</taxon>
        <taxon>Hypocreaceae</taxon>
        <taxon>Cladobotryum</taxon>
    </lineage>
</organism>
<dbReference type="InterPro" id="IPR029001">
    <property type="entry name" value="ITPase-like_fam"/>
</dbReference>
<accession>A0ABR0T397</accession>
<dbReference type="PANTHER" id="PTHR34699:SF2">
    <property type="entry name" value="NON-CANONICAL PURINE NTP PHOSPHATASE_PRRC1 DOMAIN-CONTAINING PROTEIN"/>
    <property type="match status" value="1"/>
</dbReference>
<comment type="cofactor">
    <cofactor evidence="1">
        <name>Mn(2+)</name>
        <dbReference type="ChEBI" id="CHEBI:29035"/>
    </cofactor>
</comment>
<evidence type="ECO:0000256" key="10">
    <source>
        <dbReference type="ARBA" id="ARBA00048174"/>
    </source>
</evidence>
<evidence type="ECO:0000256" key="11">
    <source>
        <dbReference type="ARBA" id="ARBA00048781"/>
    </source>
</evidence>
<keyword evidence="8" id="KW-0464">Manganese</keyword>
<evidence type="ECO:0000256" key="3">
    <source>
        <dbReference type="ARBA" id="ARBA00022723"/>
    </source>
</evidence>
<keyword evidence="6" id="KW-0460">Magnesium</keyword>
<reference evidence="13 14" key="1">
    <citation type="submission" date="2024-01" db="EMBL/GenBank/DDBJ databases">
        <title>Complete genome of Cladobotryum mycophilum ATHUM6906.</title>
        <authorList>
            <person name="Christinaki A.C."/>
            <person name="Myridakis A.I."/>
            <person name="Kouvelis V.N."/>
        </authorList>
    </citation>
    <scope>NUCLEOTIDE SEQUENCE [LARGE SCALE GENOMIC DNA]</scope>
    <source>
        <strain evidence="13 14">ATHUM6906</strain>
    </source>
</reference>
<evidence type="ECO:0000313" key="13">
    <source>
        <dbReference type="EMBL" id="KAK5998913.1"/>
    </source>
</evidence>
<comment type="catalytic activity">
    <reaction evidence="11">
        <text>XTP + H2O = XDP + phosphate + H(+)</text>
        <dbReference type="Rhea" id="RHEA:28406"/>
        <dbReference type="ChEBI" id="CHEBI:15377"/>
        <dbReference type="ChEBI" id="CHEBI:15378"/>
        <dbReference type="ChEBI" id="CHEBI:43474"/>
        <dbReference type="ChEBI" id="CHEBI:59884"/>
        <dbReference type="ChEBI" id="CHEBI:61314"/>
        <dbReference type="EC" id="3.6.1.73"/>
    </reaction>
</comment>
<keyword evidence="7" id="KW-0546">Nucleotide metabolism</keyword>
<keyword evidence="5" id="KW-0378">Hydrolase</keyword>
<evidence type="ECO:0000256" key="7">
    <source>
        <dbReference type="ARBA" id="ARBA00023080"/>
    </source>
</evidence>
<comment type="catalytic activity">
    <reaction evidence="10">
        <text>ITP + H2O = IDP + phosphate + H(+)</text>
        <dbReference type="Rhea" id="RHEA:28330"/>
        <dbReference type="ChEBI" id="CHEBI:15377"/>
        <dbReference type="ChEBI" id="CHEBI:15378"/>
        <dbReference type="ChEBI" id="CHEBI:43474"/>
        <dbReference type="ChEBI" id="CHEBI:58280"/>
        <dbReference type="ChEBI" id="CHEBI:61402"/>
        <dbReference type="EC" id="3.6.1.73"/>
    </reaction>
</comment>
<keyword evidence="4" id="KW-0547">Nucleotide-binding</keyword>
<name>A0ABR0T397_9HYPO</name>
<keyword evidence="3" id="KW-0479">Metal-binding</keyword>
<dbReference type="Gene3D" id="3.90.950.10">
    <property type="match status" value="1"/>
</dbReference>
<protein>
    <recommendedName>
        <fullName evidence="9">inosine/xanthosine triphosphatase</fullName>
        <ecNumber evidence="9">3.6.1.73</ecNumber>
    </recommendedName>
</protein>
<evidence type="ECO:0000256" key="9">
    <source>
        <dbReference type="ARBA" id="ARBA00038901"/>
    </source>
</evidence>